<protein>
    <submittedName>
        <fullName evidence="1">Uncharacterized protein</fullName>
    </submittedName>
</protein>
<dbReference type="AlphaFoldDB" id="A0A5N6M3Z3"/>
<dbReference type="Proteomes" id="UP000326396">
    <property type="component" value="Linkage Group LG7"/>
</dbReference>
<keyword evidence="2" id="KW-1185">Reference proteome</keyword>
<name>A0A5N6M3Z3_9ASTR</name>
<comment type="caution">
    <text evidence="1">The sequence shown here is derived from an EMBL/GenBank/DDBJ whole genome shotgun (WGS) entry which is preliminary data.</text>
</comment>
<gene>
    <name evidence="1" type="ORF">E3N88_36515</name>
</gene>
<accession>A0A5N6M3Z3</accession>
<evidence type="ECO:0000313" key="2">
    <source>
        <dbReference type="Proteomes" id="UP000326396"/>
    </source>
</evidence>
<reference evidence="1 2" key="1">
    <citation type="submission" date="2019-05" db="EMBL/GenBank/DDBJ databases">
        <title>Mikania micrantha, genome provides insights into the molecular mechanism of rapid growth.</title>
        <authorList>
            <person name="Liu B."/>
        </authorList>
    </citation>
    <scope>NUCLEOTIDE SEQUENCE [LARGE SCALE GENOMIC DNA]</scope>
    <source>
        <strain evidence="1">NLD-2019</strain>
        <tissue evidence="1">Leaf</tissue>
    </source>
</reference>
<sequence length="104" mass="11693">MTKETRQQVHIGFDNGGGCDGQWFKVRGRLMAHDEEEPLAGVPRTAPHHSRYLAKDCKERNKTVALCTIGYSELDSGDIEDSYASDLDAFETTKTDESDNYNSY</sequence>
<proteinExistence type="predicted"/>
<organism evidence="1 2">
    <name type="scientific">Mikania micrantha</name>
    <name type="common">bitter vine</name>
    <dbReference type="NCBI Taxonomy" id="192012"/>
    <lineage>
        <taxon>Eukaryota</taxon>
        <taxon>Viridiplantae</taxon>
        <taxon>Streptophyta</taxon>
        <taxon>Embryophyta</taxon>
        <taxon>Tracheophyta</taxon>
        <taxon>Spermatophyta</taxon>
        <taxon>Magnoliopsida</taxon>
        <taxon>eudicotyledons</taxon>
        <taxon>Gunneridae</taxon>
        <taxon>Pentapetalae</taxon>
        <taxon>asterids</taxon>
        <taxon>campanulids</taxon>
        <taxon>Asterales</taxon>
        <taxon>Asteraceae</taxon>
        <taxon>Asteroideae</taxon>
        <taxon>Heliantheae alliance</taxon>
        <taxon>Eupatorieae</taxon>
        <taxon>Mikania</taxon>
    </lineage>
</organism>
<dbReference type="EMBL" id="SZYD01000017">
    <property type="protein sequence ID" value="KAD3068635.1"/>
    <property type="molecule type" value="Genomic_DNA"/>
</dbReference>
<evidence type="ECO:0000313" key="1">
    <source>
        <dbReference type="EMBL" id="KAD3068635.1"/>
    </source>
</evidence>